<keyword evidence="7" id="KW-1185">Reference proteome</keyword>
<feature type="domain" description="Phage tail tape measure protein" evidence="5">
    <location>
        <begin position="212"/>
        <end position="407"/>
    </location>
</feature>
<evidence type="ECO:0000256" key="4">
    <source>
        <dbReference type="SAM" id="Phobius"/>
    </source>
</evidence>
<dbReference type="PANTHER" id="PTHR37813">
    <property type="entry name" value="FELS-2 PROPHAGE PROTEIN"/>
    <property type="match status" value="1"/>
</dbReference>
<feature type="compositionally biased region" description="Gly residues" evidence="3">
    <location>
        <begin position="916"/>
        <end position="926"/>
    </location>
</feature>
<keyword evidence="4" id="KW-0812">Transmembrane</keyword>
<name>A0A3M8DRR7_9BACL</name>
<dbReference type="Gene3D" id="1.20.120.20">
    <property type="entry name" value="Apolipoprotein"/>
    <property type="match status" value="1"/>
</dbReference>
<keyword evidence="2" id="KW-0175">Coiled coil</keyword>
<dbReference type="AlphaFoldDB" id="A0A3M8DRR7"/>
<evidence type="ECO:0000256" key="3">
    <source>
        <dbReference type="SAM" id="MobiDB-lite"/>
    </source>
</evidence>
<evidence type="ECO:0000313" key="7">
    <source>
        <dbReference type="Proteomes" id="UP000269573"/>
    </source>
</evidence>
<feature type="region of interest" description="Disordered" evidence="3">
    <location>
        <begin position="916"/>
        <end position="945"/>
    </location>
</feature>
<evidence type="ECO:0000313" key="6">
    <source>
        <dbReference type="EMBL" id="RNB90155.1"/>
    </source>
</evidence>
<keyword evidence="1" id="KW-1188">Viral release from host cell</keyword>
<evidence type="ECO:0000256" key="1">
    <source>
        <dbReference type="ARBA" id="ARBA00022612"/>
    </source>
</evidence>
<comment type="caution">
    <text evidence="6">The sequence shown here is derived from an EMBL/GenBank/DDBJ whole genome shotgun (WGS) entry which is preliminary data.</text>
</comment>
<accession>A0A3M8DRR7</accession>
<gene>
    <name evidence="6" type="ORF">EDM59_01530</name>
</gene>
<feature type="transmembrane region" description="Helical" evidence="4">
    <location>
        <begin position="525"/>
        <end position="546"/>
    </location>
</feature>
<feature type="transmembrane region" description="Helical" evidence="4">
    <location>
        <begin position="659"/>
        <end position="683"/>
    </location>
</feature>
<keyword evidence="4" id="KW-1133">Transmembrane helix</keyword>
<dbReference type="InterPro" id="IPR010090">
    <property type="entry name" value="Phage_tape_meas"/>
</dbReference>
<feature type="transmembrane region" description="Helical" evidence="4">
    <location>
        <begin position="577"/>
        <end position="596"/>
    </location>
</feature>
<evidence type="ECO:0000259" key="5">
    <source>
        <dbReference type="Pfam" id="PF10145"/>
    </source>
</evidence>
<protein>
    <recommendedName>
        <fullName evidence="5">Phage tail tape measure protein domain-containing protein</fullName>
    </recommendedName>
</protein>
<feature type="transmembrane region" description="Helical" evidence="4">
    <location>
        <begin position="553"/>
        <end position="571"/>
    </location>
</feature>
<dbReference type="InterPro" id="IPR007713">
    <property type="entry name" value="TMP_rpt"/>
</dbReference>
<feature type="coiled-coil region" evidence="2">
    <location>
        <begin position="95"/>
        <end position="122"/>
    </location>
</feature>
<keyword evidence="4" id="KW-0472">Membrane</keyword>
<evidence type="ECO:0000256" key="2">
    <source>
        <dbReference type="SAM" id="Coils"/>
    </source>
</evidence>
<dbReference type="RefSeq" id="WP_122922021.1">
    <property type="nucleotide sequence ID" value="NZ_RHHU01000002.1"/>
</dbReference>
<dbReference type="Pfam" id="PF10145">
    <property type="entry name" value="PhageMin_Tail"/>
    <property type="match status" value="1"/>
</dbReference>
<dbReference type="Pfam" id="PF05017">
    <property type="entry name" value="TMP"/>
    <property type="match status" value="5"/>
</dbReference>
<feature type="transmembrane region" description="Helical" evidence="4">
    <location>
        <begin position="500"/>
        <end position="519"/>
    </location>
</feature>
<dbReference type="Proteomes" id="UP000269573">
    <property type="component" value="Unassembled WGS sequence"/>
</dbReference>
<dbReference type="EMBL" id="RHHU01000002">
    <property type="protein sequence ID" value="RNB90155.1"/>
    <property type="molecule type" value="Genomic_DNA"/>
</dbReference>
<feature type="transmembrane region" description="Helical" evidence="4">
    <location>
        <begin position="617"/>
        <end position="639"/>
    </location>
</feature>
<organism evidence="6 7">
    <name type="scientific">Brevibacillus nitrificans</name>
    <dbReference type="NCBI Taxonomy" id="651560"/>
    <lineage>
        <taxon>Bacteria</taxon>
        <taxon>Bacillati</taxon>
        <taxon>Bacillota</taxon>
        <taxon>Bacilli</taxon>
        <taxon>Bacillales</taxon>
        <taxon>Paenibacillaceae</taxon>
        <taxon>Brevibacillus</taxon>
    </lineage>
</organism>
<reference evidence="6 7" key="1">
    <citation type="submission" date="2018-10" db="EMBL/GenBank/DDBJ databases">
        <title>Phylogenomics of Brevibacillus.</title>
        <authorList>
            <person name="Dunlap C."/>
        </authorList>
    </citation>
    <scope>NUCLEOTIDE SEQUENCE [LARGE SCALE GENOMIC DNA]</scope>
    <source>
        <strain evidence="6 7">JCM 15774</strain>
    </source>
</reference>
<sequence>MAESIEVGELVVRLGLEDAGLNSSMAALDRQMKVAQSQFERSAAGLDEVADAGTRLQMESDALNNQLTLQGQKIGLLNSQYQELVRTRGADSREAQQMEVRLNNMIRDYQLLQQNLNQVNGELQQQTMIWGRLSQSLSQAGEKLKTAGESMKSAGDSMSTGLTVPLTSLSLMAGKVASDMEGSASKIKAALGATAEEAEGLGGVAKEVWSAGFGDSLEEVNNSIIKVKQQIKGLNEGEVKSLAEDALILQKTFDADVNESVRTASVLMKNFNIDGSRAMDLITVGFQKGGDYSGELLDTLREYGPQFASMGKSADEMLAILIAGAESGAWNLDKIGDSVKEFNIRAQDGSKTTAEGFAAIGLNADQMGKAIASGGSEANAAFQATIAALASMDDPLKQNQAGVALFGTQWEDVRSKVILAMNTSANQLGEIEGATEKAGNAIQDNFGTRMTKFFREIQQSMEPLGKVLLNMAEQWMPKLSAALAGVSNWFSNLSPGMQTAIVVLGGIVAVIGPVLMLLGSLVTSIGSIITAFSAVSGAIAAAGGVMAILTGPVGIAIGAIAALGAAVYLIYDNWEPISQFFIDLWNGIVTSLASAWDGIKEFFTSFWGWLQSFFAEWGVVILAVIAPFIGIPLLIQQHWDEIKTYLSSLWDSVKQAANTGWDLIVSTIMAIVTPFVTAAMTIFNSMKDGLVLIWEGVKLYFSGVWEAIKNVFLGAVPLIYDLVTGNFTQLVVDAQLIWENLQTAFAQIWEGIKLIFSGALEAIKGYVTLAWTTIKSLTETVWNGIRSFLSTVWAGIQTLVTTTWNAIKTTTVTVWNAIKTFLSEAWDKIKWFFTEGLSAAKEAVVNGMKQIKSDFITYMNDTITEIKEFTDDFIEAGEDFVISLWDGIKSKTSWLWKQLKGWIDGLVSQIRGALSGGGSSGSGGNNTGDSSMSGAGGGGSAPGLATGGTVTKSGLTWVGENGPELLHLPRGSQVIPNYDIPKVGAQAIDYNALAKAMATFMKPTINQTNTFNSPTPLTPAETARKNLQVSRQLALEWGM</sequence>
<proteinExistence type="predicted"/>
<dbReference type="PANTHER" id="PTHR37813:SF1">
    <property type="entry name" value="FELS-2 PROPHAGE PROTEIN"/>
    <property type="match status" value="1"/>
</dbReference>